<evidence type="ECO:0000256" key="1">
    <source>
        <dbReference type="SAM" id="Coils"/>
    </source>
</evidence>
<keyword evidence="3" id="KW-1133">Transmembrane helix</keyword>
<feature type="coiled-coil region" evidence="1">
    <location>
        <begin position="273"/>
        <end position="349"/>
    </location>
</feature>
<keyword evidence="1" id="KW-0175">Coiled coil</keyword>
<dbReference type="GeneID" id="9616535"/>
<dbReference type="AlphaFoldDB" id="D8U517"/>
<reference evidence="4 5" key="1">
    <citation type="journal article" date="2010" name="Science">
        <title>Genomic analysis of organismal complexity in the multicellular green alga Volvox carteri.</title>
        <authorList>
            <person name="Prochnik S.E."/>
            <person name="Umen J."/>
            <person name="Nedelcu A.M."/>
            <person name="Hallmann A."/>
            <person name="Miller S.M."/>
            <person name="Nishii I."/>
            <person name="Ferris P."/>
            <person name="Kuo A."/>
            <person name="Mitros T."/>
            <person name="Fritz-Laylin L.K."/>
            <person name="Hellsten U."/>
            <person name="Chapman J."/>
            <person name="Simakov O."/>
            <person name="Rensing S.A."/>
            <person name="Terry A."/>
            <person name="Pangilinan J."/>
            <person name="Kapitonov V."/>
            <person name="Jurka J."/>
            <person name="Salamov A."/>
            <person name="Shapiro H."/>
            <person name="Schmutz J."/>
            <person name="Grimwood J."/>
            <person name="Lindquist E."/>
            <person name="Lucas S."/>
            <person name="Grigoriev I.V."/>
            <person name="Schmitt R."/>
            <person name="Kirk D."/>
            <person name="Rokhsar D.S."/>
        </authorList>
    </citation>
    <scope>NUCLEOTIDE SEQUENCE [LARGE SCALE GENOMIC DNA]</scope>
    <source>
        <strain evidence="5">f. Nagariensis / Eve</strain>
    </source>
</reference>
<evidence type="ECO:0000313" key="5">
    <source>
        <dbReference type="Proteomes" id="UP000001058"/>
    </source>
</evidence>
<proteinExistence type="predicted"/>
<keyword evidence="3" id="KW-0472">Membrane</keyword>
<name>D8U517_VOLCA</name>
<dbReference type="KEGG" id="vcn:VOLCADRAFT_94534"/>
<protein>
    <submittedName>
        <fullName evidence="4">Uncharacterized protein</fullName>
    </submittedName>
</protein>
<dbReference type="Proteomes" id="UP000001058">
    <property type="component" value="Unassembled WGS sequence"/>
</dbReference>
<evidence type="ECO:0000313" key="4">
    <source>
        <dbReference type="EMBL" id="EFJ45069.1"/>
    </source>
</evidence>
<keyword evidence="5" id="KW-1185">Reference proteome</keyword>
<keyword evidence="3" id="KW-0812">Transmembrane</keyword>
<feature type="transmembrane region" description="Helical" evidence="3">
    <location>
        <begin position="554"/>
        <end position="575"/>
    </location>
</feature>
<dbReference type="InParanoid" id="D8U517"/>
<feature type="coiled-coil region" evidence="1">
    <location>
        <begin position="375"/>
        <end position="554"/>
    </location>
</feature>
<dbReference type="EMBL" id="GL378359">
    <property type="protein sequence ID" value="EFJ45069.1"/>
    <property type="molecule type" value="Genomic_DNA"/>
</dbReference>
<dbReference type="RefSeq" id="XP_002953745.1">
    <property type="nucleotide sequence ID" value="XM_002953699.1"/>
</dbReference>
<evidence type="ECO:0000256" key="3">
    <source>
        <dbReference type="SAM" id="Phobius"/>
    </source>
</evidence>
<evidence type="ECO:0000256" key="2">
    <source>
        <dbReference type="SAM" id="MobiDB-lite"/>
    </source>
</evidence>
<gene>
    <name evidence="4" type="ORF">VOLCADRAFT_94534</name>
</gene>
<feature type="region of interest" description="Disordered" evidence="2">
    <location>
        <begin position="147"/>
        <end position="170"/>
    </location>
</feature>
<sequence length="591" mass="64189">MRKWTFTARQSPILDFSKAVDLSAEFPSGAFLRLPIDWSAVPADQQPKHEVATGNVSINMVIGRTAVGAGSSVSAADADQQLYVEDKGILPDNGQELPHSMALHDNTASSSADSNRISSVSGARTMEALGTIAAAVDAICTIHGAAPSNSGASARSDECKSQSPMVPRYQGSWPAASEAVASEPPGLMAMRRVEVVQTREHALLEQLQHALAEAERTRGELEEARKALENVNEVGTAKEVAACGTAAVLELEMALVAESARVLELTQRSEQAEASHRAELQQLRLQLETACERLQLADTEHKDLHAAHVATQEELKQLSVQLAAARSELDTLNQERDHLQSDHARLTEEAQKEIATMAEEASSLYKCTVGMQANQQQLQADLWAAENEARVAKERLADVQASVEILEAKQEDLRKDLVVARNIAEDATSRLQVVESEKTSVVKRARQLRQEEQVRRNNLAKNLATVQAILREREAQLQAAEEELLAAKEKLQAEAVSQSRALAEAQARGAEAEARAEATVAVCAAKVKVERSKAAHLQAEMQVARRRLLELRKLAWLCLILATSFVAAAIFSWIVHESAGSCQVMHLAAKV</sequence>
<accession>D8U517</accession>
<feature type="coiled-coil region" evidence="1">
    <location>
        <begin position="204"/>
        <end position="234"/>
    </location>
</feature>
<organism evidence="5">
    <name type="scientific">Volvox carteri f. nagariensis</name>
    <dbReference type="NCBI Taxonomy" id="3068"/>
    <lineage>
        <taxon>Eukaryota</taxon>
        <taxon>Viridiplantae</taxon>
        <taxon>Chlorophyta</taxon>
        <taxon>core chlorophytes</taxon>
        <taxon>Chlorophyceae</taxon>
        <taxon>CS clade</taxon>
        <taxon>Chlamydomonadales</taxon>
        <taxon>Volvocaceae</taxon>
        <taxon>Volvox</taxon>
    </lineage>
</organism>